<accession>A0A2R5G0W4</accession>
<feature type="region of interest" description="Disordered" evidence="1">
    <location>
        <begin position="407"/>
        <end position="439"/>
    </location>
</feature>
<evidence type="ECO:0000313" key="4">
    <source>
        <dbReference type="Proteomes" id="UP000241890"/>
    </source>
</evidence>
<evidence type="ECO:0000256" key="1">
    <source>
        <dbReference type="SAM" id="MobiDB-lite"/>
    </source>
</evidence>
<evidence type="ECO:0000313" key="3">
    <source>
        <dbReference type="EMBL" id="GBG24165.1"/>
    </source>
</evidence>
<keyword evidence="2" id="KW-0732">Signal</keyword>
<feature type="signal peptide" evidence="2">
    <location>
        <begin position="1"/>
        <end position="36"/>
    </location>
</feature>
<organism evidence="3 4">
    <name type="scientific">Hondaea fermentalgiana</name>
    <dbReference type="NCBI Taxonomy" id="2315210"/>
    <lineage>
        <taxon>Eukaryota</taxon>
        <taxon>Sar</taxon>
        <taxon>Stramenopiles</taxon>
        <taxon>Bigyra</taxon>
        <taxon>Labyrinthulomycetes</taxon>
        <taxon>Thraustochytrida</taxon>
        <taxon>Thraustochytriidae</taxon>
        <taxon>Hondaea</taxon>
    </lineage>
</organism>
<dbReference type="GO" id="GO:0016853">
    <property type="term" value="F:isomerase activity"/>
    <property type="evidence" value="ECO:0007669"/>
    <property type="project" value="UniProtKB-KW"/>
</dbReference>
<name>A0A2R5G0W4_9STRA</name>
<feature type="chain" id="PRO_5015303190" evidence="2">
    <location>
        <begin position="37"/>
        <end position="439"/>
    </location>
</feature>
<dbReference type="EMBL" id="BEYU01000004">
    <property type="protein sequence ID" value="GBG24165.1"/>
    <property type="molecule type" value="Genomic_DNA"/>
</dbReference>
<protein>
    <submittedName>
        <fullName evidence="3">Protein disulfide-isomerase A3</fullName>
    </submittedName>
</protein>
<dbReference type="Proteomes" id="UP000241890">
    <property type="component" value="Unassembled WGS sequence"/>
</dbReference>
<dbReference type="AlphaFoldDB" id="A0A2R5G0W4"/>
<evidence type="ECO:0000256" key="2">
    <source>
        <dbReference type="SAM" id="SignalP"/>
    </source>
</evidence>
<dbReference type="InParanoid" id="A0A2R5G0W4"/>
<keyword evidence="4" id="KW-1185">Reference proteome</keyword>
<sequence>MARARGAHVRVHILVGLVLPLTLALALARAAASVEAAVDPHDGWEAGWDPGDDANVEGEAAYEDEYDEDDEDDEDLLGGSEDEVLGSLFAKQALDPEDLAGYDFENGMESGGLLESSTFEAELANALRETIPDAARINEAAVEPLASLEDVLSFIVSEDDPELLGGCVLGLFAFSESPNVTLPTQAPKEPNVLASAWNEFIEASEMLVSHGHRFAYSRSRSVLKHYNVAEWAIIVVQPPMLARAELGDPLQVRHPASDGPEPPSRTEIAAFVGSHAFPTVMLITYENEDAIDNLGVPVLTVHGDFDREHEPTRIKEYVDMLGRVSQRLQETAGAQTKLSLANRALDSTALRFFSAELACLKSERTTKGKMCVVLRLARGAYYRMPPPISEDNIVAFIQSVLEGKMKPTKLQPQASQAASGPDRCAADTDSEPSQTCPSN</sequence>
<proteinExistence type="predicted"/>
<keyword evidence="3" id="KW-0413">Isomerase</keyword>
<reference evidence="3 4" key="1">
    <citation type="submission" date="2017-12" db="EMBL/GenBank/DDBJ databases">
        <title>Sequencing, de novo assembly and annotation of complete genome of a new Thraustochytrid species, strain FCC1311.</title>
        <authorList>
            <person name="Sedici K."/>
            <person name="Godart F."/>
            <person name="Aiese Cigliano R."/>
            <person name="Sanseverino W."/>
            <person name="Barakat M."/>
            <person name="Ortet P."/>
            <person name="Marechal E."/>
            <person name="Cagnac O."/>
            <person name="Amato A."/>
        </authorList>
    </citation>
    <scope>NUCLEOTIDE SEQUENCE [LARGE SCALE GENOMIC DNA]</scope>
</reference>
<comment type="caution">
    <text evidence="3">The sequence shown here is derived from an EMBL/GenBank/DDBJ whole genome shotgun (WGS) entry which is preliminary data.</text>
</comment>
<gene>
    <name evidence="3" type="ORF">FCC1311_003832</name>
</gene>